<name>A0A1X7RS04_ZYMT9</name>
<evidence type="ECO:0000313" key="2">
    <source>
        <dbReference type="EMBL" id="SMQ50188.1"/>
    </source>
</evidence>
<sequence length="118" mass="13039">MKVLTYTWLTLAAAAIGACYRIEPFTCINDHAYCADSGSTCCSERFQCLNNECQKTCNDGGTWCQYTEDKCCQTKGRRLRRARTRDDACCGIRGGGGKHCSGWGWIVDILPPRAARGV</sequence>
<evidence type="ECO:0000313" key="3">
    <source>
        <dbReference type="Proteomes" id="UP000215127"/>
    </source>
</evidence>
<dbReference type="Proteomes" id="UP000215127">
    <property type="component" value="Chromosome 4"/>
</dbReference>
<keyword evidence="3" id="KW-1185">Reference proteome</keyword>
<dbReference type="AlphaFoldDB" id="A0A1X7RS04"/>
<protein>
    <recommendedName>
        <fullName evidence="4">Granulins domain-containing protein</fullName>
    </recommendedName>
</protein>
<proteinExistence type="predicted"/>
<dbReference type="PROSITE" id="PS51257">
    <property type="entry name" value="PROKAR_LIPOPROTEIN"/>
    <property type="match status" value="1"/>
</dbReference>
<feature type="chain" id="PRO_5010880250" description="Granulins domain-containing protein" evidence="1">
    <location>
        <begin position="20"/>
        <end position="118"/>
    </location>
</feature>
<dbReference type="EMBL" id="LT853695">
    <property type="protein sequence ID" value="SMQ50188.1"/>
    <property type="molecule type" value="Genomic_DNA"/>
</dbReference>
<feature type="signal peptide" evidence="1">
    <location>
        <begin position="1"/>
        <end position="19"/>
    </location>
</feature>
<gene>
    <name evidence="2" type="ORF">ZT3D7_G5341</name>
</gene>
<accession>A0A1X7RS04</accession>
<organism evidence="2 3">
    <name type="scientific">Zymoseptoria tritici (strain ST99CH_3D7)</name>
    <dbReference type="NCBI Taxonomy" id="1276538"/>
    <lineage>
        <taxon>Eukaryota</taxon>
        <taxon>Fungi</taxon>
        <taxon>Dikarya</taxon>
        <taxon>Ascomycota</taxon>
        <taxon>Pezizomycotina</taxon>
        <taxon>Dothideomycetes</taxon>
        <taxon>Dothideomycetidae</taxon>
        <taxon>Mycosphaerellales</taxon>
        <taxon>Mycosphaerellaceae</taxon>
        <taxon>Zymoseptoria</taxon>
    </lineage>
</organism>
<evidence type="ECO:0000256" key="1">
    <source>
        <dbReference type="SAM" id="SignalP"/>
    </source>
</evidence>
<keyword evidence="1" id="KW-0732">Signal</keyword>
<reference evidence="2 3" key="1">
    <citation type="submission" date="2016-06" db="EMBL/GenBank/DDBJ databases">
        <authorList>
            <person name="Kjaerup R.B."/>
            <person name="Dalgaard T.S."/>
            <person name="Juul-Madsen H.R."/>
        </authorList>
    </citation>
    <scope>NUCLEOTIDE SEQUENCE [LARGE SCALE GENOMIC DNA]</scope>
</reference>
<evidence type="ECO:0008006" key="4">
    <source>
        <dbReference type="Google" id="ProtNLM"/>
    </source>
</evidence>